<dbReference type="AlphaFoldDB" id="S3YKV5"/>
<dbReference type="SUPFAM" id="SSF47413">
    <property type="entry name" value="lambda repressor-like DNA-binding domains"/>
    <property type="match status" value="1"/>
</dbReference>
<evidence type="ECO:0000313" key="3">
    <source>
        <dbReference type="Proteomes" id="UP000014539"/>
    </source>
</evidence>
<dbReference type="PATRIC" id="fig|883165.3.peg.602"/>
<accession>S3YKV5</accession>
<gene>
    <name evidence="2" type="ORF">HMPREF9309_00589</name>
</gene>
<reference evidence="2 3" key="1">
    <citation type="submission" date="2013-06" db="EMBL/GenBank/DDBJ databases">
        <title>The Genome Sequence of Campylobacter ureolyticus ACS-301-V-SCH3B.</title>
        <authorList>
            <consortium name="The Broad Institute Genomics Platform"/>
            <person name="Earl A."/>
            <person name="Ward D."/>
            <person name="Feldgarden M."/>
            <person name="Gevers D."/>
            <person name="Saerens B."/>
            <person name="Vaneechoutte M."/>
            <person name="Walker B."/>
            <person name="Young S."/>
            <person name="Zeng Q."/>
            <person name="Gargeya S."/>
            <person name="Fitzgerald M."/>
            <person name="Haas B."/>
            <person name="Abouelleil A."/>
            <person name="Allen A.W."/>
            <person name="Alvarado L."/>
            <person name="Arachchi H.M."/>
            <person name="Berlin A.M."/>
            <person name="Chapman S.B."/>
            <person name="Gainer-Dewar J."/>
            <person name="Goldberg J."/>
            <person name="Griggs A."/>
            <person name="Gujja S."/>
            <person name="Hansen M."/>
            <person name="Howarth C."/>
            <person name="Imamovic A."/>
            <person name="Ireland A."/>
            <person name="Larimer J."/>
            <person name="McCowan C."/>
            <person name="Murphy C."/>
            <person name="Pearson M."/>
            <person name="Poon T.W."/>
            <person name="Priest M."/>
            <person name="Roberts A."/>
            <person name="Saif S."/>
            <person name="Shea T."/>
            <person name="Sisk P."/>
            <person name="Sykes S."/>
            <person name="Wortman J."/>
            <person name="Nusbaum C."/>
            <person name="Birren B."/>
        </authorList>
    </citation>
    <scope>NUCLEOTIDE SEQUENCE [LARGE SCALE GENOMIC DNA]</scope>
    <source>
        <strain evidence="2 3">ACS-301-V-Sch3b</strain>
    </source>
</reference>
<organism evidence="2 3">
    <name type="scientific">Campylobacter ureolyticus ACS-301-V-Sch3b</name>
    <dbReference type="NCBI Taxonomy" id="883165"/>
    <lineage>
        <taxon>Bacteria</taxon>
        <taxon>Pseudomonadati</taxon>
        <taxon>Campylobacterota</taxon>
        <taxon>Epsilonproteobacteria</taxon>
        <taxon>Campylobacterales</taxon>
        <taxon>Campylobacteraceae</taxon>
        <taxon>Campylobacter</taxon>
    </lineage>
</organism>
<dbReference type="InterPro" id="IPR010982">
    <property type="entry name" value="Lambda_DNA-bd_dom_sf"/>
</dbReference>
<dbReference type="CDD" id="cd00093">
    <property type="entry name" value="HTH_XRE"/>
    <property type="match status" value="1"/>
</dbReference>
<proteinExistence type="predicted"/>
<dbReference type="EMBL" id="AGYD01000005">
    <property type="protein sequence ID" value="EPH09070.1"/>
    <property type="molecule type" value="Genomic_DNA"/>
</dbReference>
<dbReference type="Proteomes" id="UP000014539">
    <property type="component" value="Unassembled WGS sequence"/>
</dbReference>
<sequence length="124" mass="14144">MLQLPQITTKQEEEMFLSTVAKNVKEIRSSKGITQLEAALGIGMASQGSYANMENCSKDKRFNTIHLFKLSKLFGVDIREFFVLPEVLAPSSFLNHKIEINFVEEDEFDSPYDTNFKKSKETKS</sequence>
<feature type="domain" description="HTH cro/C1-type" evidence="1">
    <location>
        <begin position="24"/>
        <end position="81"/>
    </location>
</feature>
<keyword evidence="3" id="KW-1185">Reference proteome</keyword>
<dbReference type="HOGENOM" id="CLU_1999705_0_0_7"/>
<dbReference type="Gene3D" id="1.10.260.40">
    <property type="entry name" value="lambda repressor-like DNA-binding domains"/>
    <property type="match status" value="1"/>
</dbReference>
<name>S3YKV5_9BACT</name>
<protein>
    <recommendedName>
        <fullName evidence="1">HTH cro/C1-type domain-containing protein</fullName>
    </recommendedName>
</protein>
<comment type="caution">
    <text evidence="2">The sequence shown here is derived from an EMBL/GenBank/DDBJ whole genome shotgun (WGS) entry which is preliminary data.</text>
</comment>
<dbReference type="GO" id="GO:0003677">
    <property type="term" value="F:DNA binding"/>
    <property type="evidence" value="ECO:0007669"/>
    <property type="project" value="InterPro"/>
</dbReference>
<dbReference type="InterPro" id="IPR001387">
    <property type="entry name" value="Cro/C1-type_HTH"/>
</dbReference>
<evidence type="ECO:0000259" key="1">
    <source>
        <dbReference type="PROSITE" id="PS50943"/>
    </source>
</evidence>
<dbReference type="PROSITE" id="PS50943">
    <property type="entry name" value="HTH_CROC1"/>
    <property type="match status" value="1"/>
</dbReference>
<dbReference type="RefSeq" id="WP_016646444.1">
    <property type="nucleotide sequence ID" value="NZ_KE340326.1"/>
</dbReference>
<evidence type="ECO:0000313" key="2">
    <source>
        <dbReference type="EMBL" id="EPH09070.1"/>
    </source>
</evidence>
<dbReference type="SMART" id="SM00530">
    <property type="entry name" value="HTH_XRE"/>
    <property type="match status" value="1"/>
</dbReference>